<name>A0A916W5T3_9BACT</name>
<evidence type="ECO:0000256" key="1">
    <source>
        <dbReference type="SAM" id="MobiDB-lite"/>
    </source>
</evidence>
<feature type="chain" id="PRO_5037870116" evidence="2">
    <location>
        <begin position="19"/>
        <end position="260"/>
    </location>
</feature>
<gene>
    <name evidence="3" type="ORF">GCM10011507_20100</name>
</gene>
<keyword evidence="2" id="KW-0732">Signal</keyword>
<evidence type="ECO:0000313" key="3">
    <source>
        <dbReference type="EMBL" id="GGA68571.1"/>
    </source>
</evidence>
<protein>
    <submittedName>
        <fullName evidence="3">Uncharacterized protein</fullName>
    </submittedName>
</protein>
<sequence>MIFFLLAFVLMSTLAVYAQQPAALPDAPVPDVQIAALADNGQSSSSCSDQNADGVKPASAVNPSKQQPKRILGIMPNYRAVSAGEIPPPPTPKEAFGIATKNSFDYSSYIFVGITSLLAEGNDSHPQLGKGVAGFGRYYWRGFVDKTDGNYLVIFALPTVFHEDERYFAKGEGSIWNRAFYASSRVFITRTYSGNERFNNSEIFGRGIAQAISTTYYPSKTRTVGQISEKYAYALGRDALTNTFREFWPDIATHVLHRHP</sequence>
<reference evidence="3" key="2">
    <citation type="submission" date="2020-09" db="EMBL/GenBank/DDBJ databases">
        <authorList>
            <person name="Sun Q."/>
            <person name="Zhou Y."/>
        </authorList>
    </citation>
    <scope>NUCLEOTIDE SEQUENCE</scope>
    <source>
        <strain evidence="3">CGMCC 1.15447</strain>
    </source>
</reference>
<feature type="region of interest" description="Disordered" evidence="1">
    <location>
        <begin position="40"/>
        <end position="64"/>
    </location>
</feature>
<feature type="compositionally biased region" description="Polar residues" evidence="1">
    <location>
        <begin position="40"/>
        <end position="51"/>
    </location>
</feature>
<proteinExistence type="predicted"/>
<dbReference type="AlphaFoldDB" id="A0A916W5T3"/>
<comment type="caution">
    <text evidence="3">The sequence shown here is derived from an EMBL/GenBank/DDBJ whole genome shotgun (WGS) entry which is preliminary data.</text>
</comment>
<evidence type="ECO:0000256" key="2">
    <source>
        <dbReference type="SAM" id="SignalP"/>
    </source>
</evidence>
<accession>A0A916W5T3</accession>
<organism evidence="3 4">
    <name type="scientific">Edaphobacter acidisoli</name>
    <dbReference type="NCBI Taxonomy" id="2040573"/>
    <lineage>
        <taxon>Bacteria</taxon>
        <taxon>Pseudomonadati</taxon>
        <taxon>Acidobacteriota</taxon>
        <taxon>Terriglobia</taxon>
        <taxon>Terriglobales</taxon>
        <taxon>Acidobacteriaceae</taxon>
        <taxon>Edaphobacter</taxon>
    </lineage>
</organism>
<evidence type="ECO:0000313" key="4">
    <source>
        <dbReference type="Proteomes" id="UP000648801"/>
    </source>
</evidence>
<dbReference type="EMBL" id="BMJB01000001">
    <property type="protein sequence ID" value="GGA68571.1"/>
    <property type="molecule type" value="Genomic_DNA"/>
</dbReference>
<dbReference type="Proteomes" id="UP000648801">
    <property type="component" value="Unassembled WGS sequence"/>
</dbReference>
<reference evidence="3" key="1">
    <citation type="journal article" date="2014" name="Int. J. Syst. Evol. Microbiol.">
        <title>Complete genome sequence of Corynebacterium casei LMG S-19264T (=DSM 44701T), isolated from a smear-ripened cheese.</title>
        <authorList>
            <consortium name="US DOE Joint Genome Institute (JGI-PGF)"/>
            <person name="Walter F."/>
            <person name="Albersmeier A."/>
            <person name="Kalinowski J."/>
            <person name="Ruckert C."/>
        </authorList>
    </citation>
    <scope>NUCLEOTIDE SEQUENCE</scope>
    <source>
        <strain evidence="3">CGMCC 1.15447</strain>
    </source>
</reference>
<keyword evidence="4" id="KW-1185">Reference proteome</keyword>
<feature type="signal peptide" evidence="2">
    <location>
        <begin position="1"/>
        <end position="18"/>
    </location>
</feature>